<dbReference type="EMBL" id="JAPDRQ010000020">
    <property type="protein sequence ID" value="KAJ9661792.1"/>
    <property type="molecule type" value="Genomic_DNA"/>
</dbReference>
<evidence type="ECO:0000313" key="2">
    <source>
        <dbReference type="Proteomes" id="UP001172386"/>
    </source>
</evidence>
<evidence type="ECO:0000313" key="1">
    <source>
        <dbReference type="EMBL" id="KAJ9661792.1"/>
    </source>
</evidence>
<dbReference type="Proteomes" id="UP001172386">
    <property type="component" value="Unassembled WGS sequence"/>
</dbReference>
<keyword evidence="2" id="KW-1185">Reference proteome</keyword>
<name>A0ACC3AGC7_9EURO</name>
<comment type="caution">
    <text evidence="1">The sequence shown here is derived from an EMBL/GenBank/DDBJ whole genome shotgun (WGS) entry which is preliminary data.</text>
</comment>
<gene>
    <name evidence="1" type="primary">AGC1</name>
    <name evidence="1" type="ORF">H2198_001757</name>
</gene>
<sequence length="704" mass="77443">MAMQSTAESIKESLKESLLGSEAPEGVSTESKTRFLQHATLEDNGELFMAPDDFVNAIAPPEEDYHKIARVQYGLLFAAADVHRRGKLSMSDFATYENLVSKPDADYEVPFRLFDIDGNGMVDIDELKRMIEEHKGPDSLPFDWDSEWANLYIGGAKNRHAMTYPQFAQMMRGLVGERIRQAFKAYDADNDGYISAADFEKIIRSSSGHKLSDHILDNLSSLCNIGPASKISYANVRAFTNIMREMDLIDLVVRNATEKSADGRISRTDFLTEAARITRFVQYTPMEADILFHFAGLDTDSTRLDLPAFEKVLDASWQNVSEKLHSAREAASKTVAKTGSVLHSVLESAHHFALGSIAGAFGAFMVYPIDLVKTRIQNQRSSRPGERLYENSIDCFRKIVKNEGPRGLYAGVVPQLIGVAPEKAIKLTVNDLVRGAMTDKKTGQIPLSAEILAGGTAGFCQVIFTNPLEIVKIRLQVQGELAKRSDAVPKRSAMWIIRNLGIVGLYKGASACLLRDGPFSAIYFPTYAHLKKDFFGESPQKKLGVLQLLTAGAIAGMPAAYLTTPCDVIKTRLQVEARKGEATYTGLVDAARKIYQQEGFKAFWKGGPARIVRSSPQFGFTLAAYEVLSTLLPMPGSVEAEAQKAAAGRIEPTAGLREATAPLSYLRSRNALKVMLDIDNNFGKIQVPEGKSFMGLPFGRPKPQ</sequence>
<protein>
    <submittedName>
        <fullName evidence="1">Mitochondrial aspartate-glutamate transporter agc1</fullName>
    </submittedName>
</protein>
<proteinExistence type="predicted"/>
<organism evidence="1 2">
    <name type="scientific">Neophaeococcomyces mojaviensis</name>
    <dbReference type="NCBI Taxonomy" id="3383035"/>
    <lineage>
        <taxon>Eukaryota</taxon>
        <taxon>Fungi</taxon>
        <taxon>Dikarya</taxon>
        <taxon>Ascomycota</taxon>
        <taxon>Pezizomycotina</taxon>
        <taxon>Eurotiomycetes</taxon>
        <taxon>Chaetothyriomycetidae</taxon>
        <taxon>Chaetothyriales</taxon>
        <taxon>Chaetothyriales incertae sedis</taxon>
        <taxon>Neophaeococcomyces</taxon>
    </lineage>
</organism>
<reference evidence="1" key="1">
    <citation type="submission" date="2022-10" db="EMBL/GenBank/DDBJ databases">
        <title>Culturing micro-colonial fungi from biological soil crusts in the Mojave desert and describing Neophaeococcomyces mojavensis, and introducing the new genera and species Taxawa tesnikishii.</title>
        <authorList>
            <person name="Kurbessoian T."/>
            <person name="Stajich J.E."/>
        </authorList>
    </citation>
    <scope>NUCLEOTIDE SEQUENCE</scope>
    <source>
        <strain evidence="1">JES_112</strain>
    </source>
</reference>
<accession>A0ACC3AGC7</accession>